<proteinExistence type="predicted"/>
<keyword evidence="1" id="KW-0863">Zinc-finger</keyword>
<dbReference type="PROSITE" id="PS50966">
    <property type="entry name" value="ZF_SWIM"/>
    <property type="match status" value="1"/>
</dbReference>
<dbReference type="GO" id="GO:0008270">
    <property type="term" value="F:zinc ion binding"/>
    <property type="evidence" value="ECO:0007669"/>
    <property type="project" value="UniProtKB-KW"/>
</dbReference>
<sequence>MLHNDLSKELVLHFAEKLKSIITYETEEDRNLIKKGLLLYRQGSVYNVSQNDHKVDGRVQDIIPVDVTLDLDFLDMSTCTCPSQDFCRHKMAVFFYMYSSVDRIGSLLEEWKAGNKPMISTPKTLAITKIKDRQKEYTEISLQSWIDFFNKEFSTFERSYPAKNHFFFSTIYHSFFQVLKRKAPLAVELKKIFLLHSALFCMNKIIELINDLQLKNYQIETYVKPYFHNFTDIIFENCNQLNRVSLPFSLDSLIEESIEPIRNSLLTTTDTPFQFERLQMYRLIWATLLHHKKLVEQEETYLSERESSKICSDEEKIAVAHLHFLQKDDMNAIATMEKLSYQVVPYSFWWIGYLTDTKEWKRARLWIEYTLKNIPPYISGIPNHEGRRRMTRSYLKEISGYAIEHDDSPYVAAMKQLIPYSYMEYSDYLIEAEDYRKWVELQMLAGYEIGECDRYDIKLVEENDRQALLPFYHHAIMNAIELKNRASYKKAVKYLKRVRTQYKRLKKEDVWESYITTLAASKKRLRAFQEELLRASLIVKE</sequence>
<feature type="domain" description="SWIM-type" evidence="2">
    <location>
        <begin position="65"/>
        <end position="98"/>
    </location>
</feature>
<dbReference type="RefSeq" id="WP_240254238.1">
    <property type="nucleotide sequence ID" value="NZ_JAKTTI010000008.1"/>
</dbReference>
<evidence type="ECO:0000256" key="1">
    <source>
        <dbReference type="PROSITE-ProRule" id="PRU00325"/>
    </source>
</evidence>
<accession>A0AAW5E330</accession>
<keyword evidence="1" id="KW-0862">Zinc</keyword>
<evidence type="ECO:0000259" key="2">
    <source>
        <dbReference type="PROSITE" id="PS50966"/>
    </source>
</evidence>
<evidence type="ECO:0000313" key="3">
    <source>
        <dbReference type="EMBL" id="MCH1625189.1"/>
    </source>
</evidence>
<dbReference type="InterPro" id="IPR007527">
    <property type="entry name" value="Znf_SWIM"/>
</dbReference>
<gene>
    <name evidence="3" type="ORF">MJG50_07605</name>
</gene>
<keyword evidence="1" id="KW-0479">Metal-binding</keyword>
<dbReference type="Proteomes" id="UP001431131">
    <property type="component" value="Unassembled WGS sequence"/>
</dbReference>
<keyword evidence="4" id="KW-1185">Reference proteome</keyword>
<comment type="caution">
    <text evidence="3">The sequence shown here is derived from an EMBL/GenBank/DDBJ whole genome shotgun (WGS) entry which is preliminary data.</text>
</comment>
<evidence type="ECO:0000313" key="4">
    <source>
        <dbReference type="Proteomes" id="UP001431131"/>
    </source>
</evidence>
<dbReference type="Pfam" id="PF04434">
    <property type="entry name" value="SWIM"/>
    <property type="match status" value="1"/>
</dbReference>
<dbReference type="EMBL" id="JAKTTI010000008">
    <property type="protein sequence ID" value="MCH1625189.1"/>
    <property type="molecule type" value="Genomic_DNA"/>
</dbReference>
<organism evidence="3 4">
    <name type="scientific">Fredinandcohnia quinoae</name>
    <dbReference type="NCBI Taxonomy" id="2918902"/>
    <lineage>
        <taxon>Bacteria</taxon>
        <taxon>Bacillati</taxon>
        <taxon>Bacillota</taxon>
        <taxon>Bacilli</taxon>
        <taxon>Bacillales</taxon>
        <taxon>Bacillaceae</taxon>
        <taxon>Fredinandcohnia</taxon>
    </lineage>
</organism>
<protein>
    <submittedName>
        <fullName evidence="3">SWIM zinc finger domain-containing protein</fullName>
    </submittedName>
</protein>
<dbReference type="AlphaFoldDB" id="A0AAW5E330"/>
<name>A0AAW5E330_9BACI</name>
<reference evidence="3" key="1">
    <citation type="submission" date="2022-02" db="EMBL/GenBank/DDBJ databases">
        <title>Fredinandcohnia quinoae sp. nov. isolated from Chenopodium quinoa seeds.</title>
        <authorList>
            <person name="Saati-Santamaria Z."/>
            <person name="Flores-Felix J.D."/>
            <person name="Igual J.M."/>
            <person name="Velazquez E."/>
            <person name="Garcia-Fraile P."/>
            <person name="Martinez-Molina E."/>
        </authorList>
    </citation>
    <scope>NUCLEOTIDE SEQUENCE</scope>
    <source>
        <strain evidence="3">SECRCQ15</strain>
    </source>
</reference>